<gene>
    <name evidence="2" type="ORF">NCTC11842_01524</name>
</gene>
<dbReference type="AlphaFoldDB" id="A0A2X2CCY7"/>
<evidence type="ECO:0000256" key="1">
    <source>
        <dbReference type="SAM" id="MobiDB-lite"/>
    </source>
</evidence>
<dbReference type="GeneID" id="300269814"/>
<evidence type="ECO:0000313" key="3">
    <source>
        <dbReference type="Proteomes" id="UP000250443"/>
    </source>
</evidence>
<name>A0A2X2CCY7_PSELU</name>
<feature type="region of interest" description="Disordered" evidence="1">
    <location>
        <begin position="26"/>
        <end position="54"/>
    </location>
</feature>
<organism evidence="2 3">
    <name type="scientific">Pseudomonas luteola</name>
    <dbReference type="NCBI Taxonomy" id="47886"/>
    <lineage>
        <taxon>Bacteria</taxon>
        <taxon>Pseudomonadati</taxon>
        <taxon>Pseudomonadota</taxon>
        <taxon>Gammaproteobacteria</taxon>
        <taxon>Pseudomonadales</taxon>
        <taxon>Pseudomonadaceae</taxon>
        <taxon>Pseudomonas</taxon>
    </lineage>
</organism>
<accession>A0A2X2CCY7</accession>
<dbReference type="Gene3D" id="3.40.960.10">
    <property type="entry name" value="VSR Endonuclease"/>
    <property type="match status" value="1"/>
</dbReference>
<sequence>MGLRLTVEQALQINAITADQAKELRAQASAVTRARGRTPGKDASKSVPSYKGKSPQERLFDALKARMPEKDIRYDEPGLIPGRRFKADVYIAPDIIIEMDGYRYHSDRKTFQSDRRRNNLFTLNGFRVFHTYTGQVMNEAALSELVEMITYAAMAPLPEELLMETLRPACTSDDL</sequence>
<protein>
    <recommendedName>
        <fullName evidence="4">DUF559 domain-containing protein</fullName>
    </recommendedName>
</protein>
<proteinExistence type="predicted"/>
<evidence type="ECO:0008006" key="4">
    <source>
        <dbReference type="Google" id="ProtNLM"/>
    </source>
</evidence>
<dbReference type="EMBL" id="UAUF01000010">
    <property type="protein sequence ID" value="SPZ05003.1"/>
    <property type="molecule type" value="Genomic_DNA"/>
</dbReference>
<dbReference type="Proteomes" id="UP000250443">
    <property type="component" value="Unassembled WGS sequence"/>
</dbReference>
<evidence type="ECO:0000313" key="2">
    <source>
        <dbReference type="EMBL" id="SPZ05003.1"/>
    </source>
</evidence>
<dbReference type="RefSeq" id="WP_074828889.1">
    <property type="nucleotide sequence ID" value="NZ_DALZQD010000020.1"/>
</dbReference>
<reference evidence="2 3" key="1">
    <citation type="submission" date="2018-06" db="EMBL/GenBank/DDBJ databases">
        <authorList>
            <consortium name="Pathogen Informatics"/>
            <person name="Doyle S."/>
        </authorList>
    </citation>
    <scope>NUCLEOTIDE SEQUENCE [LARGE SCALE GENOMIC DNA]</scope>
    <source>
        <strain evidence="2 3">NCTC11842</strain>
    </source>
</reference>